<evidence type="ECO:0000256" key="8">
    <source>
        <dbReference type="SAM" id="Phobius"/>
    </source>
</evidence>
<feature type="transmembrane region" description="Helical" evidence="8">
    <location>
        <begin position="78"/>
        <end position="99"/>
    </location>
</feature>
<evidence type="ECO:0000313" key="10">
    <source>
        <dbReference type="EMBL" id="MBC4016783.1"/>
    </source>
</evidence>
<evidence type="ECO:0000256" key="7">
    <source>
        <dbReference type="ARBA" id="ARBA00023169"/>
    </source>
</evidence>
<dbReference type="GO" id="GO:0009242">
    <property type="term" value="P:colanic acid biosynthetic process"/>
    <property type="evidence" value="ECO:0007669"/>
    <property type="project" value="TreeGrafter"/>
</dbReference>
<keyword evidence="3" id="KW-0808">Transferase</keyword>
<name>A0A9X0UEI3_9PROT</name>
<feature type="transmembrane region" description="Helical" evidence="8">
    <location>
        <begin position="50"/>
        <end position="66"/>
    </location>
</feature>
<comment type="caution">
    <text evidence="10">The sequence shown here is derived from an EMBL/GenBank/DDBJ whole genome shotgun (WGS) entry which is preliminary data.</text>
</comment>
<dbReference type="InterPro" id="IPR003362">
    <property type="entry name" value="Bact_transf"/>
</dbReference>
<evidence type="ECO:0000256" key="6">
    <source>
        <dbReference type="ARBA" id="ARBA00023136"/>
    </source>
</evidence>
<reference evidence="10" key="1">
    <citation type="submission" date="2020-08" db="EMBL/GenBank/DDBJ databases">
        <authorList>
            <person name="Hu Y."/>
            <person name="Nguyen S.V."/>
            <person name="Li F."/>
            <person name="Fanning S."/>
        </authorList>
    </citation>
    <scope>NUCLEOTIDE SEQUENCE</scope>
    <source>
        <strain evidence="10">SYSU D8009</strain>
    </source>
</reference>
<organism evidence="10 11">
    <name type="scientific">Siccirubricoccus deserti</name>
    <dbReference type="NCBI Taxonomy" id="2013562"/>
    <lineage>
        <taxon>Bacteria</taxon>
        <taxon>Pseudomonadati</taxon>
        <taxon>Pseudomonadota</taxon>
        <taxon>Alphaproteobacteria</taxon>
        <taxon>Acetobacterales</taxon>
        <taxon>Roseomonadaceae</taxon>
        <taxon>Siccirubricoccus</taxon>
    </lineage>
</organism>
<dbReference type="NCBIfam" id="TIGR03013">
    <property type="entry name" value="EpsB_2"/>
    <property type="match status" value="1"/>
</dbReference>
<evidence type="ECO:0000256" key="5">
    <source>
        <dbReference type="ARBA" id="ARBA00022989"/>
    </source>
</evidence>
<keyword evidence="11" id="KW-1185">Reference proteome</keyword>
<dbReference type="PANTHER" id="PTHR30576:SF21">
    <property type="entry name" value="UDP-GLUCOSE:UNDECAPRENYL-PHOSPHATE GLUCOSE-1-PHOSPHATE TRANSFERASE"/>
    <property type="match status" value="1"/>
</dbReference>
<evidence type="ECO:0000256" key="3">
    <source>
        <dbReference type="ARBA" id="ARBA00022679"/>
    </source>
</evidence>
<dbReference type="GO" id="GO:0016020">
    <property type="term" value="C:membrane"/>
    <property type="evidence" value="ECO:0007669"/>
    <property type="project" value="UniProtKB-SubCell"/>
</dbReference>
<protein>
    <submittedName>
        <fullName evidence="10">TIGR03013 family PEP-CTERM/XrtA system glycosyltransferase</fullName>
    </submittedName>
</protein>
<evidence type="ECO:0000256" key="1">
    <source>
        <dbReference type="ARBA" id="ARBA00004141"/>
    </source>
</evidence>
<dbReference type="EMBL" id="JACOMF010000018">
    <property type="protein sequence ID" value="MBC4016783.1"/>
    <property type="molecule type" value="Genomic_DNA"/>
</dbReference>
<dbReference type="PANTHER" id="PTHR30576">
    <property type="entry name" value="COLANIC BIOSYNTHESIS UDP-GLUCOSE LIPID CARRIER TRANSFERASE"/>
    <property type="match status" value="1"/>
</dbReference>
<comment type="similarity">
    <text evidence="2">Belongs to the bacterial sugar transferase family.</text>
</comment>
<evidence type="ECO:0000313" key="11">
    <source>
        <dbReference type="Proteomes" id="UP000600101"/>
    </source>
</evidence>
<gene>
    <name evidence="10" type="ORF">H7965_15785</name>
</gene>
<dbReference type="AlphaFoldDB" id="A0A9X0UEI3"/>
<feature type="domain" description="Bacterial sugar transferase" evidence="9">
    <location>
        <begin position="277"/>
        <end position="459"/>
    </location>
</feature>
<keyword evidence="7" id="KW-0270">Exopolysaccharide synthesis</keyword>
<evidence type="ECO:0000256" key="2">
    <source>
        <dbReference type="ARBA" id="ARBA00006464"/>
    </source>
</evidence>
<keyword evidence="4 8" id="KW-0812">Transmembrane</keyword>
<keyword evidence="5 8" id="KW-1133">Transmembrane helix</keyword>
<sequence length="466" mass="50989">MVTTTRTGLTAGPALLLLDVGFTALAWPGAVLLALGHLPEASRPGLLPLLLYPGGYLLFLYALGLYRRDALLETRKSMVRAPLAAGLGMLLASVAGALLPPPFGTPEATVLMVAALAAFVAAGFGARVAFFALRAHGAFRRRLLIIGAGHCAWELVLLLRREGRTLNYEVTLVQSPAMGAVEPRLTADPENRILVVEDGFLAIARRAGADQIVVAPDDRRGLDMMALLACRTAGYPVYEYLQFLEKEIGRIDVKRLELGFLVFNEGFSFGPISRVLKRGLDMVASLGLLLFTAPFLLGAALAVRLEDGGSCLYRQQRVTRGGRVFHILKLRTMRADAERAGAVWAAAKDPRITRIGQFLRRTRLDELPQLINVLRGDMSLVGPRPERPEFIRELAAKLPLYDARHLVKAGLTGWAQVNYPYGASLDDARSKLSYDLHYVKNHGILFDLLILAQTLRVVLWPGNTVR</sequence>
<dbReference type="NCBIfam" id="TIGR03025">
    <property type="entry name" value="EPS_sugtrans"/>
    <property type="match status" value="1"/>
</dbReference>
<dbReference type="RefSeq" id="WP_186771546.1">
    <property type="nucleotide sequence ID" value="NZ_JACOMF010000018.1"/>
</dbReference>
<evidence type="ECO:0000259" key="9">
    <source>
        <dbReference type="Pfam" id="PF02397"/>
    </source>
</evidence>
<comment type="subcellular location">
    <subcellularLocation>
        <location evidence="1">Membrane</location>
        <topology evidence="1">Multi-pass membrane protein</topology>
    </subcellularLocation>
</comment>
<feature type="transmembrane region" description="Helical" evidence="8">
    <location>
        <begin position="283"/>
        <end position="303"/>
    </location>
</feature>
<dbReference type="GO" id="GO:0089702">
    <property type="term" value="F:undecaprenyl-phosphate glucose phosphotransferase activity"/>
    <property type="evidence" value="ECO:0007669"/>
    <property type="project" value="TreeGrafter"/>
</dbReference>
<evidence type="ECO:0000256" key="4">
    <source>
        <dbReference type="ARBA" id="ARBA00022692"/>
    </source>
</evidence>
<proteinExistence type="inferred from homology"/>
<dbReference type="InterPro" id="IPR017464">
    <property type="entry name" value="Sugar_tfrase_EpsB_2"/>
</dbReference>
<dbReference type="Proteomes" id="UP000600101">
    <property type="component" value="Unassembled WGS sequence"/>
</dbReference>
<feature type="transmembrane region" description="Helical" evidence="8">
    <location>
        <begin position="111"/>
        <end position="133"/>
    </location>
</feature>
<keyword evidence="6 8" id="KW-0472">Membrane</keyword>
<dbReference type="Pfam" id="PF02397">
    <property type="entry name" value="Bac_transf"/>
    <property type="match status" value="1"/>
</dbReference>
<dbReference type="GO" id="GO:0000271">
    <property type="term" value="P:polysaccharide biosynthetic process"/>
    <property type="evidence" value="ECO:0007669"/>
    <property type="project" value="UniProtKB-KW"/>
</dbReference>
<dbReference type="InterPro" id="IPR017475">
    <property type="entry name" value="EPS_sugar_tfrase"/>
</dbReference>
<accession>A0A9X0UEI3</accession>